<dbReference type="SUPFAM" id="SSF69618">
    <property type="entry name" value="HemD-like"/>
    <property type="match status" value="2"/>
</dbReference>
<protein>
    <submittedName>
        <fullName evidence="3">Porphobilinogen deaminase</fullName>
        <ecNumber evidence="3">2.5.1.61</ecNumber>
    </submittedName>
</protein>
<dbReference type="GO" id="GO:0004852">
    <property type="term" value="F:uroporphyrinogen-III synthase activity"/>
    <property type="evidence" value="ECO:0007669"/>
    <property type="project" value="InterPro"/>
</dbReference>
<dbReference type="NCBIfam" id="NF005411">
    <property type="entry name" value="PRK06975.1"/>
    <property type="match status" value="1"/>
</dbReference>
<evidence type="ECO:0000256" key="1">
    <source>
        <dbReference type="SAM" id="MobiDB-lite"/>
    </source>
</evidence>
<dbReference type="EMBL" id="FR687359">
    <property type="protein sequence ID" value="CBW74149.1"/>
    <property type="molecule type" value="Genomic_DNA"/>
</dbReference>
<dbReference type="EC" id="2.5.1.61" evidence="3"/>
<dbReference type="InterPro" id="IPR007470">
    <property type="entry name" value="HemX"/>
</dbReference>
<dbReference type="PANTHER" id="PTHR38043">
    <property type="entry name" value="PROTEIN HEMX"/>
    <property type="match status" value="1"/>
</dbReference>
<feature type="region of interest" description="Disordered" evidence="1">
    <location>
        <begin position="318"/>
        <end position="343"/>
    </location>
</feature>
<evidence type="ECO:0000259" key="2">
    <source>
        <dbReference type="Pfam" id="PF02602"/>
    </source>
</evidence>
<feature type="domain" description="Tetrapyrrole biosynthesis uroporphyrinogen III synthase" evidence="2">
    <location>
        <begin position="347"/>
        <end position="483"/>
    </location>
</feature>
<reference evidence="3 4" key="1">
    <citation type="journal article" date="2011" name="J. Bacteriol.">
        <title>Complete genome sequence of Burkholderia rhizoxinica, an endosymbiont of Rhizopus microsporus.</title>
        <authorList>
            <person name="Lackner G."/>
            <person name="Moebius N."/>
            <person name="Partida-Martinez L."/>
            <person name="Hertweck C."/>
        </authorList>
    </citation>
    <scope>NUCLEOTIDE SEQUENCE [LARGE SCALE GENOMIC DNA]</scope>
    <source>
        <strain evidence="4">DSM 19002 / CIP 109453 / HKI 454</strain>
    </source>
</reference>
<dbReference type="AlphaFoldDB" id="E5ANG7"/>
<dbReference type="Proteomes" id="UP000007437">
    <property type="component" value="Chromosome"/>
</dbReference>
<dbReference type="GO" id="GO:0004418">
    <property type="term" value="F:hydroxymethylbilane synthase activity"/>
    <property type="evidence" value="ECO:0007669"/>
    <property type="project" value="UniProtKB-EC"/>
</dbReference>
<dbReference type="eggNOG" id="COG1587">
    <property type="taxonomic scope" value="Bacteria"/>
</dbReference>
<gene>
    <name evidence="3" type="ordered locus">RBRH_01045</name>
</gene>
<dbReference type="Pfam" id="PF02602">
    <property type="entry name" value="HEM4"/>
    <property type="match status" value="2"/>
</dbReference>
<feature type="compositionally biased region" description="Low complexity" evidence="1">
    <location>
        <begin position="526"/>
        <end position="547"/>
    </location>
</feature>
<dbReference type="GO" id="GO:0033014">
    <property type="term" value="P:tetrapyrrole biosynthetic process"/>
    <property type="evidence" value="ECO:0007669"/>
    <property type="project" value="InterPro"/>
</dbReference>
<dbReference type="STRING" id="882378.RBRH_01045"/>
<feature type="region of interest" description="Disordered" evidence="1">
    <location>
        <begin position="512"/>
        <end position="558"/>
    </location>
</feature>
<organism evidence="3 4">
    <name type="scientific">Mycetohabitans rhizoxinica (strain DSM 19002 / CIP 109453 / HKI 454)</name>
    <name type="common">Paraburkholderia rhizoxinica</name>
    <dbReference type="NCBI Taxonomy" id="882378"/>
    <lineage>
        <taxon>Bacteria</taxon>
        <taxon>Pseudomonadati</taxon>
        <taxon>Pseudomonadota</taxon>
        <taxon>Betaproteobacteria</taxon>
        <taxon>Burkholderiales</taxon>
        <taxon>Burkholderiaceae</taxon>
        <taxon>Mycetohabitans</taxon>
    </lineage>
</organism>
<dbReference type="CDD" id="cd06578">
    <property type="entry name" value="HemD"/>
    <property type="match status" value="1"/>
</dbReference>
<feature type="domain" description="Tetrapyrrole biosynthesis uroporphyrinogen III synthase" evidence="2">
    <location>
        <begin position="162"/>
        <end position="222"/>
    </location>
</feature>
<sequence>MRSAPRAPICTRGWRRCATCARRWPWKPSGPCRAHSVAAARCRSPRMRSGRVMCCNCGRRLPRPTAAAYWPRRAARRRRIRPVRWRLACTWYSSCRRRVRCKSCSNCLTRRATEPRDGGRPIVTQASLPPTSQSAAAGDAGAPVAARPTVVITRPAGQSAELLTALAATGLDGFEFPLIDITDATDNAPLVDGLLDLERYALAVFVSPNAVDRAFAALAAARPKASPESASPVDVPPADALSADASSADTPSAHASAATVPPPAFSWPTTVPVAGVGPGTVRALARHGVQPHTHRIIAPGDAVRVALQAPVYDGGAGVSYAGEPPRRDDTPAVQVSSDSYASGDAPRYDSEALIDALATAFAPHGLTALQGRHVLLVRGDGGRELLAETLRAHGAIVQALGAYQRRLPEPSFDAWQRVHALLAGQPHAWVLTSSEGVRNLEELAREHLNRDEIVALKRAPIVTPHPRIGDTARKAGFDTITVSGAGDQAIVGALRTVFSPITQAASFSKTQSQSAQLSMTDSKDSQPAPGGAPQAAQPARPAAANVPPAAPFPPYESKRRRRSVSTALAWIGAVLVLAGAGAGGYVLERKVERLQQQLIVRQQASDAQSRDTRLKADEAASAVRQLDSQLAQLAGRVGDVQTQHQALQASLQDLAKDRDDWTLAEVEQTISSASQQLQLTGNVGLALLALQSADTRLAASTGAQVIAVRKAIAQDIDKLKAAPSVDLAGLAIKLDDVIAQVDALPLAGEAPAVPLKSRTGTPADVAQVAAANGEPRWKVWWHTFAADVMAQLTGLVQVRRIDNADAMLVAPDQGYLLRENVKLRLLCARVALLSRDEKLMKADLQAAQQALARYFDPSAQATHNARERLDQVQKGAAHIELPNLEASLNAIHQNKGRG</sequence>
<dbReference type="InterPro" id="IPR003754">
    <property type="entry name" value="4pyrrol_synth_uPrphyn_synth"/>
</dbReference>
<feature type="compositionally biased region" description="Low complexity" evidence="1">
    <location>
        <begin position="236"/>
        <end position="258"/>
    </location>
</feature>
<dbReference type="PANTHER" id="PTHR38043:SF1">
    <property type="entry name" value="PROTEIN HEMX"/>
    <property type="match status" value="1"/>
</dbReference>
<dbReference type="eggNOG" id="COG2959">
    <property type="taxonomic scope" value="Bacteria"/>
</dbReference>
<dbReference type="Pfam" id="PF04375">
    <property type="entry name" value="HemX"/>
    <property type="match status" value="1"/>
</dbReference>
<proteinExistence type="predicted"/>
<feature type="region of interest" description="Disordered" evidence="1">
    <location>
        <begin position="226"/>
        <end position="261"/>
    </location>
</feature>
<dbReference type="Gene3D" id="3.40.50.10090">
    <property type="match status" value="2"/>
</dbReference>
<accession>E5ANG7</accession>
<dbReference type="InterPro" id="IPR036108">
    <property type="entry name" value="4pyrrol_syn_uPrphyn_synt_sf"/>
</dbReference>
<keyword evidence="3" id="KW-0808">Transferase</keyword>
<evidence type="ECO:0000313" key="4">
    <source>
        <dbReference type="Proteomes" id="UP000007437"/>
    </source>
</evidence>
<dbReference type="KEGG" id="brh:RBRH_01045"/>
<evidence type="ECO:0000313" key="3">
    <source>
        <dbReference type="EMBL" id="CBW74149.1"/>
    </source>
</evidence>
<dbReference type="HOGENOM" id="CLU_015149_0_0_4"/>
<name>E5ANG7_MYCRK</name>